<dbReference type="Pfam" id="PF08237">
    <property type="entry name" value="PE-PPE"/>
    <property type="match status" value="1"/>
</dbReference>
<dbReference type="SUPFAM" id="SSF140459">
    <property type="entry name" value="PE/PPE dimer-like"/>
    <property type="match status" value="1"/>
</dbReference>
<dbReference type="InterPro" id="IPR000084">
    <property type="entry name" value="PE-PGRS_N"/>
</dbReference>
<dbReference type="Gene3D" id="1.10.287.850">
    <property type="entry name" value="HP0062-like domain"/>
    <property type="match status" value="1"/>
</dbReference>
<name>A0ABX3VLP6_9MYCO</name>
<sequence length="553" mass="57223">MSYVIADPQALATVATEIEGIGSAFSAATAAAAAPTSGVAAAAGDEVSAAIADVFGAVGKEYQAVVAQFAAFHNQFQQTLASAGLAYAEAEAGIAATLGLGGPAPAAPLPAATIPPFPANQVSYFIGGTGVPIPSTSFVTRANALYVRSANALQALFTPEQLYPLTGVKSLPLNQSVAEGVTILDNTLYNTIHNQGQTVTVFGISQSAIISSLEMQNLANGTSLFGANPPNVNQLNFVLTGNEVNPNGGLLSRFPNLSLPALGLDFYPAMNANTPYHVANYTLEYDGFADFPRYPINLLADLNAVAGIVFVHTTYLDLTPLQVDNAIQLPTSPGYTGNTTYYMIPTADLPLLKPLGAIPVIGKPLVDLLQPDLKVLVNLGYGPDPTLGYSTSYADVPTPFGLFPDANPGTVFNALAAGTQQGIHDFSLDMQQIAAQPPAVVPQLTLPSAPGPTTTPPNFPSPQQVFDTVNRIVSTDYAVVLPTADIGYSLATELPFYDSELFLSQLGQGNLINAIGYPIAADVGLGTVAGGVEALTIVSALASNVKDIQSLIP</sequence>
<organism evidence="3 4">
    <name type="scientific">Mycobacterium paraense</name>
    <dbReference type="NCBI Taxonomy" id="767916"/>
    <lineage>
        <taxon>Bacteria</taxon>
        <taxon>Bacillati</taxon>
        <taxon>Actinomycetota</taxon>
        <taxon>Actinomycetes</taxon>
        <taxon>Mycobacteriales</taxon>
        <taxon>Mycobacteriaceae</taxon>
        <taxon>Mycobacterium</taxon>
        <taxon>Mycobacterium simiae complex</taxon>
    </lineage>
</organism>
<proteinExistence type="predicted"/>
<evidence type="ECO:0000259" key="1">
    <source>
        <dbReference type="Pfam" id="PF00934"/>
    </source>
</evidence>
<accession>A0ABX3VLP6</accession>
<dbReference type="EMBL" id="LQPK01000018">
    <property type="protein sequence ID" value="ORW29987.1"/>
    <property type="molecule type" value="Genomic_DNA"/>
</dbReference>
<protein>
    <submittedName>
        <fullName evidence="3">PE family protein</fullName>
    </submittedName>
</protein>
<keyword evidence="4" id="KW-1185">Reference proteome</keyword>
<dbReference type="Proteomes" id="UP000193801">
    <property type="component" value="Unassembled WGS sequence"/>
</dbReference>
<dbReference type="InterPro" id="IPR038332">
    <property type="entry name" value="PPE_sf"/>
</dbReference>
<feature type="domain" description="PE" evidence="1">
    <location>
        <begin position="4"/>
        <end position="92"/>
    </location>
</feature>
<evidence type="ECO:0000313" key="4">
    <source>
        <dbReference type="Proteomes" id="UP000193801"/>
    </source>
</evidence>
<evidence type="ECO:0000259" key="2">
    <source>
        <dbReference type="Pfam" id="PF08237"/>
    </source>
</evidence>
<dbReference type="InterPro" id="IPR013228">
    <property type="entry name" value="PE-PPE_C"/>
</dbReference>
<evidence type="ECO:0000313" key="3">
    <source>
        <dbReference type="EMBL" id="ORW29987.1"/>
    </source>
</evidence>
<dbReference type="Pfam" id="PF00934">
    <property type="entry name" value="PE"/>
    <property type="match status" value="1"/>
</dbReference>
<dbReference type="RefSeq" id="WP_085098418.1">
    <property type="nucleotide sequence ID" value="NZ_LQPK01000018.1"/>
</dbReference>
<comment type="caution">
    <text evidence="3">The sequence shown here is derived from an EMBL/GenBank/DDBJ whole genome shotgun (WGS) entry which is preliminary data.</text>
</comment>
<gene>
    <name evidence="3" type="ORF">AWB91_21600</name>
</gene>
<feature type="domain" description="PE-PPE" evidence="2">
    <location>
        <begin position="153"/>
        <end position="381"/>
    </location>
</feature>
<reference evidence="3 4" key="1">
    <citation type="journal article" date="2015" name="Emerg. Microbes Infect.">
        <title>Characterization of 17 strains belonging to the Mycobacterium simiae complex and description of Mycobacterium paraense sp. nov.</title>
        <authorList>
            <person name="Fusco da Costa A.R."/>
            <person name="Fedrizzi T."/>
            <person name="Lopes M.L."/>
            <person name="Pecorari M."/>
            <person name="Oliveira da Costa W.L."/>
            <person name="Giacobazzi E."/>
            <person name="da Costa Bahia J.R."/>
            <person name="De Sanctis V."/>
            <person name="Batista Lima K.V."/>
            <person name="Bertorelli R."/>
            <person name="Grottola A."/>
            <person name="Fabio A."/>
            <person name="Mariottini A."/>
            <person name="Ferretti P."/>
            <person name="Di Leva F."/>
            <person name="Fregni Serpini G."/>
            <person name="Tagliazucchi S."/>
            <person name="Rumpianesi F."/>
            <person name="Jousson O."/>
            <person name="Segata N."/>
            <person name="Tortoli E."/>
        </authorList>
    </citation>
    <scope>NUCLEOTIDE SEQUENCE [LARGE SCALE GENOMIC DNA]</scope>
    <source>
        <strain evidence="3 4">FI-07156</strain>
    </source>
</reference>